<evidence type="ECO:0000256" key="3">
    <source>
        <dbReference type="ARBA" id="ARBA00022603"/>
    </source>
</evidence>
<dbReference type="InterPro" id="IPR008332">
    <property type="entry name" value="MethylG_MeTrfase_N"/>
</dbReference>
<evidence type="ECO:0000259" key="9">
    <source>
        <dbReference type="Pfam" id="PF01035"/>
    </source>
</evidence>
<comment type="catalytic activity">
    <reaction evidence="7 8">
        <text>a 6-O-methyl-2'-deoxyguanosine in DNA + L-cysteinyl-[protein] = S-methyl-L-cysteinyl-[protein] + a 2'-deoxyguanosine in DNA</text>
        <dbReference type="Rhea" id="RHEA:24000"/>
        <dbReference type="Rhea" id="RHEA-COMP:10131"/>
        <dbReference type="Rhea" id="RHEA-COMP:10132"/>
        <dbReference type="Rhea" id="RHEA-COMP:11367"/>
        <dbReference type="Rhea" id="RHEA-COMP:11368"/>
        <dbReference type="ChEBI" id="CHEBI:29950"/>
        <dbReference type="ChEBI" id="CHEBI:82612"/>
        <dbReference type="ChEBI" id="CHEBI:85445"/>
        <dbReference type="ChEBI" id="CHEBI:85448"/>
        <dbReference type="EC" id="2.1.1.63"/>
    </reaction>
</comment>
<dbReference type="SUPFAM" id="SSF53155">
    <property type="entry name" value="Methylated DNA-protein cysteine methyltransferase domain"/>
    <property type="match status" value="1"/>
</dbReference>
<dbReference type="Gene3D" id="3.30.160.70">
    <property type="entry name" value="Methylated DNA-protein cysteine methyltransferase domain"/>
    <property type="match status" value="1"/>
</dbReference>
<dbReference type="HAMAP" id="MF_00772">
    <property type="entry name" value="OGT"/>
    <property type="match status" value="1"/>
</dbReference>
<evidence type="ECO:0000256" key="6">
    <source>
        <dbReference type="ARBA" id="ARBA00023204"/>
    </source>
</evidence>
<evidence type="ECO:0000256" key="7">
    <source>
        <dbReference type="ARBA" id="ARBA00049348"/>
    </source>
</evidence>
<comment type="function">
    <text evidence="8">Involved in the cellular defense against the biological effects of O6-methylguanine (O6-MeG) and O4-methylthymine (O4-MeT) in DNA. Repairs the methylated nucleobase in DNA by stoichiometrically transferring the methyl group to a cysteine residue in the enzyme. This is a suicide reaction: the enzyme is irreversibly inactivated.</text>
</comment>
<dbReference type="CDD" id="cd06445">
    <property type="entry name" value="ATase"/>
    <property type="match status" value="1"/>
</dbReference>
<feature type="domain" description="Methylated-DNA-[protein]-cysteine S-methyltransferase DNA binding" evidence="9">
    <location>
        <begin position="64"/>
        <end position="143"/>
    </location>
</feature>
<feature type="domain" description="Methylguanine DNA methyltransferase ribonuclease-like" evidence="10">
    <location>
        <begin position="29"/>
        <end position="60"/>
    </location>
</feature>
<dbReference type="Pfam" id="PF01035">
    <property type="entry name" value="DNA_binding_1"/>
    <property type="match status" value="1"/>
</dbReference>
<keyword evidence="4 8" id="KW-0808">Transferase</keyword>
<evidence type="ECO:0000256" key="4">
    <source>
        <dbReference type="ARBA" id="ARBA00022679"/>
    </source>
</evidence>
<comment type="miscellaneous">
    <text evidence="8">This enzyme catalyzes only one turnover and therefore is not strictly catalytic. According to one definition, an enzyme is a biocatalyst that acts repeatedly and over many reaction cycles.</text>
</comment>
<dbReference type="Gene3D" id="1.10.10.10">
    <property type="entry name" value="Winged helix-like DNA-binding domain superfamily/Winged helix DNA-binding domain"/>
    <property type="match status" value="1"/>
</dbReference>
<dbReference type="RefSeq" id="WP_072900059.1">
    <property type="nucleotide sequence ID" value="NZ_FQXB01000001.1"/>
</dbReference>
<dbReference type="EMBL" id="FQXB01000001">
    <property type="protein sequence ID" value="SHG87944.1"/>
    <property type="molecule type" value="Genomic_DNA"/>
</dbReference>
<name>A0A1M5NEE3_9RHOB</name>
<proteinExistence type="inferred from homology"/>
<dbReference type="GO" id="GO:0005737">
    <property type="term" value="C:cytoplasm"/>
    <property type="evidence" value="ECO:0007669"/>
    <property type="project" value="UniProtKB-SubCell"/>
</dbReference>
<feature type="active site" description="Nucleophile; methyl group acceptor" evidence="8">
    <location>
        <position position="113"/>
    </location>
</feature>
<sequence length="148" mass="15627">MMVPSPVRTLGADVEGGAITRLYWDRAGTLKDGPLADQFKAELDAYFAGERLAFDLPLAPRGTEFQQAFYQALIDIPYGETRTYGDLASELGVSAQAIGQACGANPIAILIPCHRVLAADELGGFSGIGGIETKVELLKLEGAGSLLI</sequence>
<keyword evidence="2 8" id="KW-0963">Cytoplasm</keyword>
<dbReference type="GO" id="GO:0003908">
    <property type="term" value="F:methylated-DNA-[protein]-cysteine S-methyltransferase activity"/>
    <property type="evidence" value="ECO:0007669"/>
    <property type="project" value="UniProtKB-UniRule"/>
</dbReference>
<accession>A0A1M5NEE3</accession>
<dbReference type="NCBIfam" id="TIGR00589">
    <property type="entry name" value="ogt"/>
    <property type="match status" value="1"/>
</dbReference>
<dbReference type="InterPro" id="IPR001497">
    <property type="entry name" value="MethylDNA_cys_MeTrfase_AS"/>
</dbReference>
<comment type="catalytic activity">
    <reaction evidence="1 8">
        <text>a 4-O-methyl-thymidine in DNA + L-cysteinyl-[protein] = a thymidine in DNA + S-methyl-L-cysteinyl-[protein]</text>
        <dbReference type="Rhea" id="RHEA:53428"/>
        <dbReference type="Rhea" id="RHEA-COMP:10131"/>
        <dbReference type="Rhea" id="RHEA-COMP:10132"/>
        <dbReference type="Rhea" id="RHEA-COMP:13555"/>
        <dbReference type="Rhea" id="RHEA-COMP:13556"/>
        <dbReference type="ChEBI" id="CHEBI:29950"/>
        <dbReference type="ChEBI" id="CHEBI:82612"/>
        <dbReference type="ChEBI" id="CHEBI:137386"/>
        <dbReference type="ChEBI" id="CHEBI:137387"/>
        <dbReference type="EC" id="2.1.1.63"/>
    </reaction>
</comment>
<dbReference type="SUPFAM" id="SSF46767">
    <property type="entry name" value="Methylated DNA-protein cysteine methyltransferase, C-terminal domain"/>
    <property type="match status" value="1"/>
</dbReference>
<protein>
    <recommendedName>
        <fullName evidence="8">Methylated-DNA--protein-cysteine methyltransferase</fullName>
        <ecNumber evidence="8">2.1.1.63</ecNumber>
    </recommendedName>
    <alternativeName>
        <fullName evidence="8">6-O-methylguanine-DNA methyltransferase</fullName>
        <shortName evidence="8">MGMT</shortName>
    </alternativeName>
    <alternativeName>
        <fullName evidence="8">O-6-methylguanine-DNA-alkyltransferase</fullName>
    </alternativeName>
</protein>
<evidence type="ECO:0000256" key="1">
    <source>
        <dbReference type="ARBA" id="ARBA00001286"/>
    </source>
</evidence>
<evidence type="ECO:0000259" key="10">
    <source>
        <dbReference type="Pfam" id="PF02870"/>
    </source>
</evidence>
<comment type="subcellular location">
    <subcellularLocation>
        <location evidence="8">Cytoplasm</location>
    </subcellularLocation>
</comment>
<dbReference type="Proteomes" id="UP000184074">
    <property type="component" value="Unassembled WGS sequence"/>
</dbReference>
<evidence type="ECO:0000256" key="5">
    <source>
        <dbReference type="ARBA" id="ARBA00022763"/>
    </source>
</evidence>
<keyword evidence="5 8" id="KW-0227">DNA damage</keyword>
<keyword evidence="3 8" id="KW-0489">Methyltransferase</keyword>
<dbReference type="InterPro" id="IPR036388">
    <property type="entry name" value="WH-like_DNA-bd_sf"/>
</dbReference>
<comment type="similarity">
    <text evidence="8">Belongs to the MGMT family.</text>
</comment>
<dbReference type="InterPro" id="IPR036631">
    <property type="entry name" value="MGMT_N_sf"/>
</dbReference>
<dbReference type="InterPro" id="IPR023546">
    <property type="entry name" value="MGMT"/>
</dbReference>
<dbReference type="PANTHER" id="PTHR10815:SF5">
    <property type="entry name" value="METHYLATED-DNA--PROTEIN-CYSTEINE METHYLTRANSFERASE"/>
    <property type="match status" value="1"/>
</dbReference>
<dbReference type="GO" id="GO:0006307">
    <property type="term" value="P:DNA alkylation repair"/>
    <property type="evidence" value="ECO:0007669"/>
    <property type="project" value="UniProtKB-UniRule"/>
</dbReference>
<dbReference type="PANTHER" id="PTHR10815">
    <property type="entry name" value="METHYLATED-DNA--PROTEIN-CYSTEINE METHYLTRANSFERASE"/>
    <property type="match status" value="1"/>
</dbReference>
<dbReference type="InterPro" id="IPR014048">
    <property type="entry name" value="MethylDNA_cys_MeTrfase_DNA-bd"/>
</dbReference>
<evidence type="ECO:0000256" key="2">
    <source>
        <dbReference type="ARBA" id="ARBA00022490"/>
    </source>
</evidence>
<reference evidence="11 12" key="1">
    <citation type="submission" date="2016-11" db="EMBL/GenBank/DDBJ databases">
        <authorList>
            <person name="Jaros S."/>
            <person name="Januszkiewicz K."/>
            <person name="Wedrychowicz H."/>
        </authorList>
    </citation>
    <scope>NUCLEOTIDE SEQUENCE [LARGE SCALE GENOMIC DNA]</scope>
    <source>
        <strain evidence="11 12">DSM 28715</strain>
    </source>
</reference>
<dbReference type="STRING" id="1508389.SAMN05444003_1368"/>
<keyword evidence="12" id="KW-1185">Reference proteome</keyword>
<evidence type="ECO:0000256" key="8">
    <source>
        <dbReference type="HAMAP-Rule" id="MF_00772"/>
    </source>
</evidence>
<dbReference type="EC" id="2.1.1.63" evidence="8"/>
<dbReference type="InterPro" id="IPR036217">
    <property type="entry name" value="MethylDNA_cys_MeTrfase_DNAb"/>
</dbReference>
<evidence type="ECO:0000313" key="11">
    <source>
        <dbReference type="EMBL" id="SHG87944.1"/>
    </source>
</evidence>
<dbReference type="AlphaFoldDB" id="A0A1M5NEE3"/>
<organism evidence="11 12">
    <name type="scientific">Cognatiyoonia sediminum</name>
    <dbReference type="NCBI Taxonomy" id="1508389"/>
    <lineage>
        <taxon>Bacteria</taxon>
        <taxon>Pseudomonadati</taxon>
        <taxon>Pseudomonadota</taxon>
        <taxon>Alphaproteobacteria</taxon>
        <taxon>Rhodobacterales</taxon>
        <taxon>Paracoccaceae</taxon>
        <taxon>Cognatiyoonia</taxon>
    </lineage>
</organism>
<dbReference type="OrthoDB" id="9802228at2"/>
<gene>
    <name evidence="11" type="ORF">SAMN05444003_1368</name>
</gene>
<keyword evidence="6 8" id="KW-0234">DNA repair</keyword>
<dbReference type="GO" id="GO:0032259">
    <property type="term" value="P:methylation"/>
    <property type="evidence" value="ECO:0007669"/>
    <property type="project" value="UniProtKB-KW"/>
</dbReference>
<dbReference type="Pfam" id="PF02870">
    <property type="entry name" value="Methyltransf_1N"/>
    <property type="match status" value="1"/>
</dbReference>
<evidence type="ECO:0000313" key="12">
    <source>
        <dbReference type="Proteomes" id="UP000184074"/>
    </source>
</evidence>
<dbReference type="PROSITE" id="PS00374">
    <property type="entry name" value="MGMT"/>
    <property type="match status" value="1"/>
</dbReference>